<protein>
    <submittedName>
        <fullName evidence="1">Uncharacterized protein</fullName>
    </submittedName>
</protein>
<organism evidence="1">
    <name type="scientific">Ignisphaera aggregans</name>
    <dbReference type="NCBI Taxonomy" id="334771"/>
    <lineage>
        <taxon>Archaea</taxon>
        <taxon>Thermoproteota</taxon>
        <taxon>Thermoprotei</taxon>
        <taxon>Desulfurococcales</taxon>
        <taxon>Desulfurococcaceae</taxon>
        <taxon>Ignisphaera</taxon>
    </lineage>
</organism>
<sequence length="372" mass="43177">MAMLIPDIASAEKWKMFFQGDIGRALGYCERVLGLYNNIRMRLGDEKVKKIVVGVIGKDTIGHWRDIQEVFREFFGVKCMRCEEVVRSIAMGVPYSVALKNVSLRLEDSSYIRNVEELAILLSKVHRESNIYLEKSDNLKELERDFSALLNNPLNIVEIVRGFYSSLKYLLPLYNRFTFFITISKYITRNLLEKYFKDLDLKLLSKFNIRFREDKLCKNIDILTHEKGSIGEAIVFLVNSIYRFFDRSRGMKRIIGVKDEEERFVKEMLKLVTGIYQDLEHVENTALYSSLYRSAVRTLAKGGYIYISARVRIDQERNVAIIHNYTTSCENLVNIIEPYMITGLASIDNVAIHGNKIELLLNIYLNQRSVKA</sequence>
<reference evidence="1" key="1">
    <citation type="journal article" date="2020" name="mSystems">
        <title>Genome- and Community-Level Interaction Insights into Carbon Utilization and Element Cycling Functions of Hydrothermarchaeota in Hydrothermal Sediment.</title>
        <authorList>
            <person name="Zhou Z."/>
            <person name="Liu Y."/>
            <person name="Xu W."/>
            <person name="Pan J."/>
            <person name="Luo Z.H."/>
            <person name="Li M."/>
        </authorList>
    </citation>
    <scope>NUCLEOTIDE SEQUENCE [LARGE SCALE GENOMIC DNA]</scope>
    <source>
        <strain evidence="1">SpSt-125</strain>
    </source>
</reference>
<dbReference type="AlphaFoldDB" id="A0A7J2U3Q1"/>
<evidence type="ECO:0000313" key="1">
    <source>
        <dbReference type="EMBL" id="HEM67025.1"/>
    </source>
</evidence>
<dbReference type="EMBL" id="DSEU01000040">
    <property type="protein sequence ID" value="HEM67025.1"/>
    <property type="molecule type" value="Genomic_DNA"/>
</dbReference>
<accession>A0A7J2U3Q1</accession>
<comment type="caution">
    <text evidence="1">The sequence shown here is derived from an EMBL/GenBank/DDBJ whole genome shotgun (WGS) entry which is preliminary data.</text>
</comment>
<proteinExistence type="predicted"/>
<name>A0A7J2U3Q1_9CREN</name>
<gene>
    <name evidence="1" type="ORF">ENO26_05610</name>
</gene>